<dbReference type="GeneID" id="79905401"/>
<keyword evidence="1" id="KW-0472">Membrane</keyword>
<proteinExistence type="predicted"/>
<dbReference type="RefSeq" id="WP_012954751.1">
    <property type="nucleotide sequence ID" value="NC_013786.1"/>
</dbReference>
<keyword evidence="1" id="KW-1133">Transmembrane helix</keyword>
<evidence type="ECO:0000256" key="1">
    <source>
        <dbReference type="SAM" id="Phobius"/>
    </source>
</evidence>
<sequence>MTANNIITIISSIATLSVSITIAIFTYQLSNAQKNIAKEKLKLDLFEKRYKIYNCFKKSYSLSNKQFFIEERKKILKSIDESLKESYFLFDAEFFQILEKIYKKLNYLFFLIENTISYLKKMKMKKIYKILSKKISYLLQNLIKK</sequence>
<name>A0A806CIN7_ZYMMO</name>
<evidence type="ECO:0000313" key="2">
    <source>
        <dbReference type="EMBL" id="ADC33867.1"/>
    </source>
</evidence>
<feature type="transmembrane region" description="Helical" evidence="1">
    <location>
        <begin position="6"/>
        <end position="27"/>
    </location>
</feature>
<organism evidence="2">
    <name type="scientific">Zymomonas mobilis subsp. mobilis (strain ATCC 31821 / ZM4 / CP4)</name>
    <dbReference type="NCBI Taxonomy" id="264203"/>
    <lineage>
        <taxon>Bacteria</taxon>
        <taxon>Pseudomonadati</taxon>
        <taxon>Pseudomonadota</taxon>
        <taxon>Alphaproteobacteria</taxon>
        <taxon>Sphingomonadales</taxon>
        <taxon>Zymomonadaceae</taxon>
        <taxon>Zymomonas</taxon>
    </lineage>
</organism>
<geneLocation type="plasmid" evidence="2">
    <name>pZZM403</name>
</geneLocation>
<gene>
    <name evidence="2" type="ORF">ZZM4_0094</name>
</gene>
<dbReference type="EMBL" id="CP001883">
    <property type="protein sequence ID" value="ADC33867.1"/>
    <property type="molecule type" value="Genomic_DNA"/>
</dbReference>
<keyword evidence="1" id="KW-0812">Transmembrane</keyword>
<protein>
    <submittedName>
        <fullName evidence="2">Uncharacterized protein</fullName>
    </submittedName>
</protein>
<reference evidence="2" key="1">
    <citation type="submission" date="2010-01" db="EMBL/GenBank/DDBJ databases">
        <title>Complete sequence of plasmid3 of Zymomonas mobilis subsp. mobilis ZM4.</title>
        <authorList>
            <consortium name="US DOE Joint Genome Institute"/>
            <person name="Lucas S."/>
            <person name="Copeland A."/>
            <person name="Lapidus A."/>
            <person name="Glavina del Rio T."/>
            <person name="Tice H."/>
            <person name="Bruce D."/>
            <person name="Goodwin L."/>
            <person name="Pitluck S."/>
            <person name="Balakireva M."/>
            <person name="Brettin T."/>
            <person name="Detter J.C."/>
            <person name="Han C."/>
            <person name="Larimer F."/>
            <person name="Land M."/>
            <person name="Hauser L."/>
            <person name="Kyrpides N."/>
            <person name="Mikhailova N."/>
            <person name="Pappas K."/>
        </authorList>
    </citation>
    <scope>NUCLEOTIDE SEQUENCE [LARGE SCALE GENOMIC DNA]</scope>
    <source>
        <strain evidence="2">ZM4</strain>
        <plasmid evidence="2">pZZM403</plasmid>
    </source>
</reference>
<keyword evidence="2" id="KW-0614">Plasmid</keyword>
<dbReference type="AlphaFoldDB" id="A0A806CIN7"/>
<accession>A0A806CIN7</accession>